<dbReference type="SUPFAM" id="SSF51161">
    <property type="entry name" value="Trimeric LpxA-like enzymes"/>
    <property type="match status" value="1"/>
</dbReference>
<feature type="active site" description="Proton acceptor" evidence="7">
    <location>
        <position position="237"/>
    </location>
</feature>
<evidence type="ECO:0000256" key="6">
    <source>
        <dbReference type="ARBA" id="ARBA00023315"/>
    </source>
</evidence>
<dbReference type="CDD" id="cd03352">
    <property type="entry name" value="LbH_LpxD"/>
    <property type="match status" value="1"/>
</dbReference>
<dbReference type="Pfam" id="PF00132">
    <property type="entry name" value="Hexapep"/>
    <property type="match status" value="3"/>
</dbReference>
<keyword evidence="5 7" id="KW-0443">Lipid metabolism</keyword>
<evidence type="ECO:0000256" key="5">
    <source>
        <dbReference type="ARBA" id="ARBA00023098"/>
    </source>
</evidence>
<dbReference type="GO" id="GO:0016020">
    <property type="term" value="C:membrane"/>
    <property type="evidence" value="ECO:0007669"/>
    <property type="project" value="GOC"/>
</dbReference>
<keyword evidence="4 7" id="KW-0677">Repeat</keyword>
<dbReference type="PROSITE" id="PS00101">
    <property type="entry name" value="HEXAPEP_TRANSFERASES"/>
    <property type="match status" value="1"/>
</dbReference>
<dbReference type="GO" id="GO:0009245">
    <property type="term" value="P:lipid A biosynthetic process"/>
    <property type="evidence" value="ECO:0007669"/>
    <property type="project" value="UniProtKB-UniRule"/>
</dbReference>
<accession>A0A9D1UA58</accession>
<evidence type="ECO:0000256" key="2">
    <source>
        <dbReference type="ARBA" id="ARBA00022556"/>
    </source>
</evidence>
<dbReference type="AlphaFoldDB" id="A0A9D1UA58"/>
<reference evidence="9" key="2">
    <citation type="submission" date="2021-04" db="EMBL/GenBank/DDBJ databases">
        <authorList>
            <person name="Gilroy R."/>
        </authorList>
    </citation>
    <scope>NUCLEOTIDE SEQUENCE</scope>
    <source>
        <strain evidence="9">ChiSxjej5B17-1746</strain>
    </source>
</reference>
<comment type="pathway">
    <text evidence="7">Bacterial outer membrane biogenesis; LPS lipid A biosynthesis.</text>
</comment>
<evidence type="ECO:0000256" key="7">
    <source>
        <dbReference type="HAMAP-Rule" id="MF_00523"/>
    </source>
</evidence>
<sequence length="343" mass="35905">MGARKLSEIAARLGLTLRGDDAEVIGVNTLESAGPDEVSFLANPKYADQLAETRAGAVIVRPEHAGDVARALVSDNPYRDFGRVLELFAAPQGSFSGISPLAFIHPEADVSEGATVYPFVYIGPQARVESGVTLFPGVYVGEKVRIGKGTTVYPNAVLMAGTEVGNNAVLHPGAVLGADGFGFARTPAGIQKIPQVGRVVLGDEVEVGANAAIDRAVLDTTRVGDGTKIDNLVQLGHNVRIGRNSFIVSQVGISGSSTIGDNCTLAGQVGVAGHLHIGDNVTIGPQSGVAKDIPDNVTVGGTPTVDQRTYMRTLALMPRYPELFKRLSQLEKEVKALKGEAED</sequence>
<comment type="subunit">
    <text evidence="7">Homotrimer.</text>
</comment>
<dbReference type="GO" id="GO:0103118">
    <property type="term" value="F:UDP-3-O-[(3R)-3-hydroxyacyl]-glucosamine N-acyltransferase activity"/>
    <property type="evidence" value="ECO:0007669"/>
    <property type="project" value="UniProtKB-EC"/>
</dbReference>
<evidence type="ECO:0000256" key="1">
    <source>
        <dbReference type="ARBA" id="ARBA00022516"/>
    </source>
</evidence>
<keyword evidence="1 7" id="KW-0444">Lipid biosynthesis</keyword>
<dbReference type="Proteomes" id="UP000824264">
    <property type="component" value="Unassembled WGS sequence"/>
</dbReference>
<dbReference type="InterPro" id="IPR007691">
    <property type="entry name" value="LpxD"/>
</dbReference>
<dbReference type="PANTHER" id="PTHR43378">
    <property type="entry name" value="UDP-3-O-ACYLGLUCOSAMINE N-ACYLTRANSFERASE"/>
    <property type="match status" value="1"/>
</dbReference>
<dbReference type="Gene3D" id="2.160.10.10">
    <property type="entry name" value="Hexapeptide repeat proteins"/>
    <property type="match status" value="1"/>
</dbReference>
<dbReference type="HAMAP" id="MF_00523">
    <property type="entry name" value="LpxD"/>
    <property type="match status" value="1"/>
</dbReference>
<dbReference type="PANTHER" id="PTHR43378:SF2">
    <property type="entry name" value="UDP-3-O-ACYLGLUCOSAMINE N-ACYLTRANSFERASE 1, MITOCHONDRIAL-RELATED"/>
    <property type="match status" value="1"/>
</dbReference>
<keyword evidence="3 7" id="KW-0808">Transferase</keyword>
<organism evidence="9 10">
    <name type="scientific">Candidatus Bilophila faecipullorum</name>
    <dbReference type="NCBI Taxonomy" id="2838482"/>
    <lineage>
        <taxon>Bacteria</taxon>
        <taxon>Pseudomonadati</taxon>
        <taxon>Thermodesulfobacteriota</taxon>
        <taxon>Desulfovibrionia</taxon>
        <taxon>Desulfovibrionales</taxon>
        <taxon>Desulfovibrionaceae</taxon>
        <taxon>Bilophila</taxon>
    </lineage>
</organism>
<evidence type="ECO:0000256" key="4">
    <source>
        <dbReference type="ARBA" id="ARBA00022737"/>
    </source>
</evidence>
<dbReference type="NCBIfam" id="NF002060">
    <property type="entry name" value="PRK00892.1"/>
    <property type="match status" value="1"/>
</dbReference>
<dbReference type="Gene3D" id="3.40.1390.10">
    <property type="entry name" value="MurE/MurF, N-terminal domain"/>
    <property type="match status" value="1"/>
</dbReference>
<dbReference type="Pfam" id="PF04613">
    <property type="entry name" value="LpxD"/>
    <property type="match status" value="1"/>
</dbReference>
<dbReference type="InterPro" id="IPR018357">
    <property type="entry name" value="Hexapep_transf_CS"/>
</dbReference>
<gene>
    <name evidence="7 9" type="primary">lpxD</name>
    <name evidence="9" type="ORF">H9874_08670</name>
</gene>
<evidence type="ECO:0000256" key="3">
    <source>
        <dbReference type="ARBA" id="ARBA00022679"/>
    </source>
</evidence>
<dbReference type="InterPro" id="IPR020573">
    <property type="entry name" value="UDP_GlcNAc_AcTrfase_non-rep"/>
</dbReference>
<reference evidence="9" key="1">
    <citation type="journal article" date="2021" name="PeerJ">
        <title>Extensive microbial diversity within the chicken gut microbiome revealed by metagenomics and culture.</title>
        <authorList>
            <person name="Gilroy R."/>
            <person name="Ravi A."/>
            <person name="Getino M."/>
            <person name="Pursley I."/>
            <person name="Horton D.L."/>
            <person name="Alikhan N.F."/>
            <person name="Baker D."/>
            <person name="Gharbi K."/>
            <person name="Hall N."/>
            <person name="Watson M."/>
            <person name="Adriaenssens E.M."/>
            <person name="Foster-Nyarko E."/>
            <person name="Jarju S."/>
            <person name="Secka A."/>
            <person name="Antonio M."/>
            <person name="Oren A."/>
            <person name="Chaudhuri R.R."/>
            <person name="La Ragione R."/>
            <person name="Hildebrand F."/>
            <person name="Pallen M.J."/>
        </authorList>
    </citation>
    <scope>NUCLEOTIDE SEQUENCE</scope>
    <source>
        <strain evidence="9">ChiSxjej5B17-1746</strain>
    </source>
</reference>
<dbReference type="NCBIfam" id="TIGR01853">
    <property type="entry name" value="lipid_A_lpxD"/>
    <property type="match status" value="1"/>
</dbReference>
<feature type="domain" description="UDP-3-O-[3-hydroxymyristoyl] glucosamine N-acyltransferase non-repeat region" evidence="8">
    <location>
        <begin position="21"/>
        <end position="87"/>
    </location>
</feature>
<dbReference type="EC" id="2.3.1.191" evidence="7"/>
<dbReference type="EMBL" id="DXGI01000325">
    <property type="protein sequence ID" value="HIW79201.1"/>
    <property type="molecule type" value="Genomic_DNA"/>
</dbReference>
<evidence type="ECO:0000313" key="9">
    <source>
        <dbReference type="EMBL" id="HIW79201.1"/>
    </source>
</evidence>
<keyword evidence="6 7" id="KW-0012">Acyltransferase</keyword>
<evidence type="ECO:0000259" key="8">
    <source>
        <dbReference type="Pfam" id="PF04613"/>
    </source>
</evidence>
<proteinExistence type="inferred from homology"/>
<comment type="catalytic activity">
    <reaction evidence="7">
        <text>a UDP-3-O-[(3R)-3-hydroxyacyl]-alpha-D-glucosamine + a (3R)-hydroxyacyl-[ACP] = a UDP-2-N,3-O-bis[(3R)-3-hydroxyacyl]-alpha-D-glucosamine + holo-[ACP] + H(+)</text>
        <dbReference type="Rhea" id="RHEA:53836"/>
        <dbReference type="Rhea" id="RHEA-COMP:9685"/>
        <dbReference type="Rhea" id="RHEA-COMP:9945"/>
        <dbReference type="ChEBI" id="CHEBI:15378"/>
        <dbReference type="ChEBI" id="CHEBI:64479"/>
        <dbReference type="ChEBI" id="CHEBI:78827"/>
        <dbReference type="ChEBI" id="CHEBI:137740"/>
        <dbReference type="ChEBI" id="CHEBI:137748"/>
        <dbReference type="EC" id="2.3.1.191"/>
    </reaction>
</comment>
<dbReference type="GO" id="GO:0016410">
    <property type="term" value="F:N-acyltransferase activity"/>
    <property type="evidence" value="ECO:0007669"/>
    <property type="project" value="InterPro"/>
</dbReference>
<name>A0A9D1UA58_9BACT</name>
<comment type="function">
    <text evidence="7">Catalyzes the N-acylation of UDP-3-O-acylglucosamine using 3-hydroxyacyl-ACP as the acyl donor. Is involved in the biosynthesis of lipid A, a phosphorylated glycolipid that anchors the lipopolysaccharide to the outer membrane of the cell.</text>
</comment>
<protein>
    <recommendedName>
        <fullName evidence="7">UDP-3-O-acylglucosamine N-acyltransferase</fullName>
        <ecNumber evidence="7">2.3.1.191</ecNumber>
    </recommendedName>
</protein>
<comment type="caution">
    <text evidence="9">The sequence shown here is derived from an EMBL/GenBank/DDBJ whole genome shotgun (WGS) entry which is preliminary data.</text>
</comment>
<evidence type="ECO:0000313" key="10">
    <source>
        <dbReference type="Proteomes" id="UP000824264"/>
    </source>
</evidence>
<keyword evidence="2 7" id="KW-0441">Lipid A biosynthesis</keyword>
<dbReference type="InterPro" id="IPR001451">
    <property type="entry name" value="Hexapep"/>
</dbReference>
<dbReference type="InterPro" id="IPR011004">
    <property type="entry name" value="Trimer_LpxA-like_sf"/>
</dbReference>
<comment type="similarity">
    <text evidence="7">Belongs to the transferase hexapeptide repeat family. LpxD subfamily.</text>
</comment>